<gene>
    <name evidence="1" type="ORF">K437DRAFT_38276</name>
</gene>
<name>A0A066VAZ1_TILAU</name>
<organism evidence="1 2">
    <name type="scientific">Tilletiaria anomala (strain ATCC 24038 / CBS 436.72 / UBC 951)</name>
    <dbReference type="NCBI Taxonomy" id="1037660"/>
    <lineage>
        <taxon>Eukaryota</taxon>
        <taxon>Fungi</taxon>
        <taxon>Dikarya</taxon>
        <taxon>Basidiomycota</taxon>
        <taxon>Ustilaginomycotina</taxon>
        <taxon>Exobasidiomycetes</taxon>
        <taxon>Georgefischeriales</taxon>
        <taxon>Tilletiariaceae</taxon>
        <taxon>Tilletiaria</taxon>
    </lineage>
</organism>
<sequence>MHVLLLLYLHRRQSSKVTSIRTSSPIIAADILHRLHGLALTTIKFNSERAARLRRLTNDRGSQANKHPSTDLVLPEVKWTSGRQIPCKTTSISLSLDSNSAISAASSASRSTLTTRSSFENTISRDRSIRNGYTSNLVRAEQLHSQPAATKSYLDETDDGDQLREKLYSTH</sequence>
<keyword evidence="2" id="KW-1185">Reference proteome</keyword>
<reference evidence="1 2" key="1">
    <citation type="submission" date="2014-05" db="EMBL/GenBank/DDBJ databases">
        <title>Draft genome sequence of a rare smut relative, Tilletiaria anomala UBC 951.</title>
        <authorList>
            <consortium name="DOE Joint Genome Institute"/>
            <person name="Toome M."/>
            <person name="Kuo A."/>
            <person name="Henrissat B."/>
            <person name="Lipzen A."/>
            <person name="Tritt A."/>
            <person name="Yoshinaga Y."/>
            <person name="Zane M."/>
            <person name="Barry K."/>
            <person name="Grigoriev I.V."/>
            <person name="Spatafora J.W."/>
            <person name="Aimea M.C."/>
        </authorList>
    </citation>
    <scope>NUCLEOTIDE SEQUENCE [LARGE SCALE GENOMIC DNA]</scope>
    <source>
        <strain evidence="1 2">UBC 951</strain>
    </source>
</reference>
<dbReference type="Proteomes" id="UP000027361">
    <property type="component" value="Unassembled WGS sequence"/>
</dbReference>
<evidence type="ECO:0000313" key="2">
    <source>
        <dbReference type="Proteomes" id="UP000027361"/>
    </source>
</evidence>
<dbReference type="InParanoid" id="A0A066VAZ1"/>
<evidence type="ECO:0000313" key="1">
    <source>
        <dbReference type="EMBL" id="KDN37458.1"/>
    </source>
</evidence>
<proteinExistence type="predicted"/>
<dbReference type="HOGENOM" id="CLU_1563969_0_0_1"/>
<comment type="caution">
    <text evidence="1">The sequence shown here is derived from an EMBL/GenBank/DDBJ whole genome shotgun (WGS) entry which is preliminary data.</text>
</comment>
<dbReference type="AlphaFoldDB" id="A0A066VAZ1"/>
<protein>
    <submittedName>
        <fullName evidence="1">Uncharacterized protein</fullName>
    </submittedName>
</protein>
<dbReference type="GeneID" id="25267424"/>
<dbReference type="EMBL" id="JMSN01000138">
    <property type="protein sequence ID" value="KDN37458.1"/>
    <property type="molecule type" value="Genomic_DNA"/>
</dbReference>
<dbReference type="RefSeq" id="XP_013240389.1">
    <property type="nucleotide sequence ID" value="XM_013384935.1"/>
</dbReference>
<accession>A0A066VAZ1</accession>